<dbReference type="AlphaFoldDB" id="K0S3X8"/>
<name>K0S3X8_THAOC</name>
<organism evidence="2 3">
    <name type="scientific">Thalassiosira oceanica</name>
    <name type="common">Marine diatom</name>
    <dbReference type="NCBI Taxonomy" id="159749"/>
    <lineage>
        <taxon>Eukaryota</taxon>
        <taxon>Sar</taxon>
        <taxon>Stramenopiles</taxon>
        <taxon>Ochrophyta</taxon>
        <taxon>Bacillariophyta</taxon>
        <taxon>Coscinodiscophyceae</taxon>
        <taxon>Thalassiosirophycidae</taxon>
        <taxon>Thalassiosirales</taxon>
        <taxon>Thalassiosiraceae</taxon>
        <taxon>Thalassiosira</taxon>
    </lineage>
</organism>
<dbReference type="EMBL" id="AGNL01020715">
    <property type="protein sequence ID" value="EJK60758.1"/>
    <property type="molecule type" value="Genomic_DNA"/>
</dbReference>
<dbReference type="OrthoDB" id="52208at2759"/>
<reference evidence="2 3" key="1">
    <citation type="journal article" date="2012" name="Genome Biol.">
        <title>Genome and low-iron response of an oceanic diatom adapted to chronic iron limitation.</title>
        <authorList>
            <person name="Lommer M."/>
            <person name="Specht M."/>
            <person name="Roy A.S."/>
            <person name="Kraemer L."/>
            <person name="Andreson R."/>
            <person name="Gutowska M.A."/>
            <person name="Wolf J."/>
            <person name="Bergner S.V."/>
            <person name="Schilhabel M.B."/>
            <person name="Klostermeier U.C."/>
            <person name="Beiko R.G."/>
            <person name="Rosenstiel P."/>
            <person name="Hippler M."/>
            <person name="Laroche J."/>
        </authorList>
    </citation>
    <scope>NUCLEOTIDE SEQUENCE [LARGE SCALE GENOMIC DNA]</scope>
    <source>
        <strain evidence="2 3">CCMP1005</strain>
    </source>
</reference>
<comment type="caution">
    <text evidence="2">The sequence shown here is derived from an EMBL/GenBank/DDBJ whole genome shotgun (WGS) entry which is preliminary data.</text>
</comment>
<dbReference type="Proteomes" id="UP000266841">
    <property type="component" value="Unassembled WGS sequence"/>
</dbReference>
<gene>
    <name evidence="2" type="ORF">THAOC_18836</name>
</gene>
<feature type="region of interest" description="Disordered" evidence="1">
    <location>
        <begin position="1"/>
        <end position="64"/>
    </location>
</feature>
<evidence type="ECO:0000256" key="1">
    <source>
        <dbReference type="SAM" id="MobiDB-lite"/>
    </source>
</evidence>
<proteinExistence type="predicted"/>
<evidence type="ECO:0000313" key="2">
    <source>
        <dbReference type="EMBL" id="EJK60758.1"/>
    </source>
</evidence>
<protein>
    <submittedName>
        <fullName evidence="2">Uncharacterized protein</fullName>
    </submittedName>
</protein>
<sequence length="508" mass="54909">MKRLRGGGRNMTRSWPPKTEESSAAHGQQAGRRETGLNEPIDENLPKYHGAKQREDHPDRNFPGLRLRRRRCSGVRRNRAREVVPVRRQRLAERLLQVRALVQREPWPGLLDRASVLPGFFRRADVRRVSQQPPGPSHHVPHDFGRTRRLLVPRLRHGVARCRLPEYPAAALNGNDRPTYDTQLECCKAAYGGQSSGKCLSQLASPPTTSPTLSGGLAGFWYPDYESAWSDAGCKSDLPLPFNRGDRPEYDTQLECCKAAYGGQSSGKCLSELASPPTTSPTMAGGVGLLWYPDYSTAWSDAGCKNEVPLPFSPNSRPTYATQLECCKAAYGGQSSGKCLSELASPPTTSPTMAGGVGTEWYPDYSSAWSDAGCLNAVPKPFNDGDRPTYATQLECCKAAYGGQSSGKCLSELAAPPTTSPTSAGGADVYYPNYSKSWSEATCINDNPVPSGRPTYSTQSACCSGAYGGQTSQACVCAVDPCYSCKCGDVTFLQNNNCGATLIANCSR</sequence>
<accession>K0S3X8</accession>
<evidence type="ECO:0000313" key="3">
    <source>
        <dbReference type="Proteomes" id="UP000266841"/>
    </source>
</evidence>
<keyword evidence="3" id="KW-1185">Reference proteome</keyword>